<keyword evidence="3 6" id="KW-0812">Transmembrane</keyword>
<feature type="transmembrane region" description="Helical" evidence="6">
    <location>
        <begin position="20"/>
        <end position="42"/>
    </location>
</feature>
<feature type="transmembrane region" description="Helical" evidence="6">
    <location>
        <begin position="224"/>
        <end position="244"/>
    </location>
</feature>
<keyword evidence="4 6" id="KW-1133">Transmembrane helix</keyword>
<evidence type="ECO:0000256" key="4">
    <source>
        <dbReference type="ARBA" id="ARBA00022989"/>
    </source>
</evidence>
<organism evidence="7 8">
    <name type="scientific">Aeropyrum pernix</name>
    <dbReference type="NCBI Taxonomy" id="56636"/>
    <lineage>
        <taxon>Archaea</taxon>
        <taxon>Thermoproteota</taxon>
        <taxon>Thermoprotei</taxon>
        <taxon>Desulfurococcales</taxon>
        <taxon>Desulfurococcaceae</taxon>
        <taxon>Aeropyrum</taxon>
    </lineage>
</organism>
<feature type="transmembrane region" description="Helical" evidence="6">
    <location>
        <begin position="314"/>
        <end position="335"/>
    </location>
</feature>
<dbReference type="AlphaFoldDB" id="A0A401H9Q1"/>
<protein>
    <submittedName>
        <fullName evidence="7">ABC transporter, permease protein</fullName>
    </submittedName>
</protein>
<dbReference type="Proteomes" id="UP000291213">
    <property type="component" value="Unassembled WGS sequence"/>
</dbReference>
<dbReference type="PANTHER" id="PTHR30482">
    <property type="entry name" value="HIGH-AFFINITY BRANCHED-CHAIN AMINO ACID TRANSPORT SYSTEM PERMEASE"/>
    <property type="match status" value="1"/>
</dbReference>
<dbReference type="EMBL" id="BDMD01000042">
    <property type="protein sequence ID" value="GBF09120.1"/>
    <property type="molecule type" value="Genomic_DNA"/>
</dbReference>
<feature type="transmembrane region" description="Helical" evidence="6">
    <location>
        <begin position="264"/>
        <end position="283"/>
    </location>
</feature>
<dbReference type="GO" id="GO:0005886">
    <property type="term" value="C:plasma membrane"/>
    <property type="evidence" value="ECO:0007669"/>
    <property type="project" value="UniProtKB-SubCell"/>
</dbReference>
<feature type="transmembrane region" description="Helical" evidence="6">
    <location>
        <begin position="103"/>
        <end position="122"/>
    </location>
</feature>
<feature type="transmembrane region" description="Helical" evidence="6">
    <location>
        <begin position="174"/>
        <end position="193"/>
    </location>
</feature>
<comment type="caution">
    <text evidence="7">The sequence shown here is derived from an EMBL/GenBank/DDBJ whole genome shotgun (WGS) entry which is preliminary data.</text>
</comment>
<evidence type="ECO:0000256" key="6">
    <source>
        <dbReference type="SAM" id="Phobius"/>
    </source>
</evidence>
<evidence type="ECO:0000256" key="5">
    <source>
        <dbReference type="ARBA" id="ARBA00023136"/>
    </source>
</evidence>
<dbReference type="PANTHER" id="PTHR30482:SF5">
    <property type="entry name" value="ABC TRANSPORTER PERMEASE PROTEIN"/>
    <property type="match status" value="1"/>
</dbReference>
<dbReference type="Pfam" id="PF02653">
    <property type="entry name" value="BPD_transp_2"/>
    <property type="match status" value="1"/>
</dbReference>
<proteinExistence type="predicted"/>
<dbReference type="CDD" id="cd06581">
    <property type="entry name" value="TM_PBP1_LivM_like"/>
    <property type="match status" value="1"/>
</dbReference>
<evidence type="ECO:0000256" key="1">
    <source>
        <dbReference type="ARBA" id="ARBA00004651"/>
    </source>
</evidence>
<feature type="transmembrane region" description="Helical" evidence="6">
    <location>
        <begin position="76"/>
        <end position="97"/>
    </location>
</feature>
<dbReference type="GO" id="GO:0015658">
    <property type="term" value="F:branched-chain amino acid transmembrane transporter activity"/>
    <property type="evidence" value="ECO:0007669"/>
    <property type="project" value="InterPro"/>
</dbReference>
<comment type="subcellular location">
    <subcellularLocation>
        <location evidence="1">Cell membrane</location>
        <topology evidence="1">Multi-pass membrane protein</topology>
    </subcellularLocation>
</comment>
<keyword evidence="2" id="KW-1003">Cell membrane</keyword>
<evidence type="ECO:0000256" key="3">
    <source>
        <dbReference type="ARBA" id="ARBA00022692"/>
    </source>
</evidence>
<keyword evidence="5 6" id="KW-0472">Membrane</keyword>
<feature type="transmembrane region" description="Helical" evidence="6">
    <location>
        <begin position="48"/>
        <end position="69"/>
    </location>
</feature>
<dbReference type="InterPro" id="IPR043428">
    <property type="entry name" value="LivM-like"/>
</dbReference>
<gene>
    <name evidence="7" type="ORF">apy_08450</name>
</gene>
<evidence type="ECO:0000313" key="7">
    <source>
        <dbReference type="EMBL" id="GBF09120.1"/>
    </source>
</evidence>
<evidence type="ECO:0000313" key="8">
    <source>
        <dbReference type="Proteomes" id="UP000291213"/>
    </source>
</evidence>
<name>A0A401H9Q1_AERPX</name>
<dbReference type="InterPro" id="IPR001851">
    <property type="entry name" value="ABC_transp_permease"/>
</dbReference>
<sequence length="349" mass="37309">MVYWMPAGVFKESYEADMAIFRYPIHWAALILAVVAAVAAPFVIGKYYLNLLVVMMIFWIAAIGLNITLGLAGQISLAHAALMGIGAYTVANAALHLGVNSVAILPIAGLAAALLGIILSLPSFRLKEYYLAMASLAAQLILEYVYSRIDPDQYTPVPPETKTLLGISLTEPTALYYFILAITVVMALAAANIGRSSLGRAMKAVRDNDVASEAIGINVQLVKATAFAIGGFYAGVAGGLYAIYSSGIGWEGFTLVNSIELLGMVLIGGPGRVVWGSLLGVLVMRTGWTMMESTITPLLAGIGLSIIASSAKYIVLGFLIVVFIIAEPEGLIAVLRRVKEYFRLWPYSY</sequence>
<reference evidence="7 8" key="1">
    <citation type="submission" date="2017-02" db="EMBL/GenBank/DDBJ databases">
        <title>isolation and characterization of a novel temperate virus Aeropyrum globular virus 1 infecting hyperthermophilic archaeon Aeropyrum.</title>
        <authorList>
            <person name="Yumiya M."/>
            <person name="Yoshida T."/>
            <person name="Sako Y."/>
        </authorList>
    </citation>
    <scope>NUCLEOTIDE SEQUENCE [LARGE SCALE GENOMIC DNA]</scope>
    <source>
        <strain evidence="7 8">YK1-12-2013</strain>
    </source>
</reference>
<accession>A0A401H9Q1</accession>
<evidence type="ECO:0000256" key="2">
    <source>
        <dbReference type="ARBA" id="ARBA00022475"/>
    </source>
</evidence>